<evidence type="ECO:0000256" key="1">
    <source>
        <dbReference type="SAM" id="MobiDB-lite"/>
    </source>
</evidence>
<evidence type="ECO:0000313" key="3">
    <source>
        <dbReference type="EMBL" id="SCU68693.1"/>
    </source>
</evidence>
<keyword evidence="2" id="KW-1133">Transmembrane helix</keyword>
<sequence>MLRRCLISARDAMFLDLCSACSASLVAAVSRCLIHGIGTVPVLVALYFTQPAFATPLQLTLFAVPSIRLLAWVLPPLSFKPVMNAPIAACIAAALTLAFPAAGKPASSCGKQVWAPLWSLYWQSWPPWVPRHSSALLLPEFEPNIHTRSDASDMPGTAVPDPGAEHALTPEAPKVSPAFCDSASVGP</sequence>
<evidence type="ECO:0000256" key="2">
    <source>
        <dbReference type="SAM" id="Phobius"/>
    </source>
</evidence>
<feature type="region of interest" description="Disordered" evidence="1">
    <location>
        <begin position="149"/>
        <end position="187"/>
    </location>
</feature>
<name>A0A1G4I9Z6_TRYEQ</name>
<keyword evidence="4" id="KW-1185">Reference proteome</keyword>
<accession>A0A1G4I9Z6</accession>
<proteinExistence type="predicted"/>
<reference evidence="3" key="1">
    <citation type="submission" date="2016-09" db="EMBL/GenBank/DDBJ databases">
        <authorList>
            <person name="Hebert L."/>
            <person name="Moumen B."/>
        </authorList>
    </citation>
    <scope>NUCLEOTIDE SEQUENCE [LARGE SCALE GENOMIC DNA]</scope>
    <source>
        <strain evidence="3">OVI</strain>
    </source>
</reference>
<keyword evidence="2" id="KW-0472">Membrane</keyword>
<dbReference type="GeneID" id="92380838"/>
<gene>
    <name evidence="3" type="ORF">TEOVI_000690400</name>
</gene>
<comment type="caution">
    <text evidence="3">The sequence shown here is derived from an EMBL/GenBank/DDBJ whole genome shotgun (WGS) entry which is preliminary data.</text>
</comment>
<keyword evidence="2" id="KW-0812">Transmembrane</keyword>
<dbReference type="Proteomes" id="UP000195570">
    <property type="component" value="Unassembled WGS sequence"/>
</dbReference>
<dbReference type="VEuPathDB" id="TriTrypDB:TEOVI_000690400"/>
<dbReference type="EMBL" id="CZPT02001047">
    <property type="protein sequence ID" value="SCU68693.1"/>
    <property type="molecule type" value="Genomic_DNA"/>
</dbReference>
<feature type="transmembrane region" description="Helical" evidence="2">
    <location>
        <begin position="82"/>
        <end position="102"/>
    </location>
</feature>
<dbReference type="RefSeq" id="XP_067079803.1">
    <property type="nucleotide sequence ID" value="XM_067223702.1"/>
</dbReference>
<protein>
    <submittedName>
        <fullName evidence="3">Uncharacterized protein</fullName>
    </submittedName>
</protein>
<organism evidence="3 4">
    <name type="scientific">Trypanosoma equiperdum</name>
    <dbReference type="NCBI Taxonomy" id="5694"/>
    <lineage>
        <taxon>Eukaryota</taxon>
        <taxon>Discoba</taxon>
        <taxon>Euglenozoa</taxon>
        <taxon>Kinetoplastea</taxon>
        <taxon>Metakinetoplastina</taxon>
        <taxon>Trypanosomatida</taxon>
        <taxon>Trypanosomatidae</taxon>
        <taxon>Trypanosoma</taxon>
    </lineage>
</organism>
<dbReference type="AlphaFoldDB" id="A0A1G4I9Z6"/>
<evidence type="ECO:0000313" key="4">
    <source>
        <dbReference type="Proteomes" id="UP000195570"/>
    </source>
</evidence>